<keyword evidence="20" id="KW-1185">Reference proteome</keyword>
<proteinExistence type="inferred from homology"/>
<comment type="similarity">
    <text evidence="2">Belongs to the GMC oxidoreductase family.</text>
</comment>
<evidence type="ECO:0000256" key="1">
    <source>
        <dbReference type="ARBA" id="ARBA00001974"/>
    </source>
</evidence>
<keyword evidence="8" id="KW-1207">Sterol metabolism</keyword>
<keyword evidence="7" id="KW-0443">Lipid metabolism</keyword>
<comment type="caution">
    <text evidence="19">The sequence shown here is derived from an EMBL/GenBank/DDBJ whole genome shotgun (WGS) entry which is preliminary data.</text>
</comment>
<accession>A0A2P8F9Y2</accession>
<keyword evidence="9" id="KW-0753">Steroid metabolism</keyword>
<dbReference type="SUPFAM" id="SSF51905">
    <property type="entry name" value="FAD/NAD(P)-binding domain"/>
    <property type="match status" value="1"/>
</dbReference>
<dbReference type="InterPro" id="IPR007867">
    <property type="entry name" value="GMC_OxRtase_C"/>
</dbReference>
<gene>
    <name evidence="19" type="ORF">CLV88_11049</name>
</gene>
<keyword evidence="19" id="KW-0378">Hydrolase</keyword>
<evidence type="ECO:0000256" key="6">
    <source>
        <dbReference type="ARBA" id="ARBA00023002"/>
    </source>
</evidence>
<dbReference type="GO" id="GO:0016995">
    <property type="term" value="F:cholesterol oxidase activity"/>
    <property type="evidence" value="ECO:0007669"/>
    <property type="project" value="UniProtKB-EC"/>
</dbReference>
<dbReference type="InterPro" id="IPR000172">
    <property type="entry name" value="GMC_OxRdtase_N"/>
</dbReference>
<evidence type="ECO:0000259" key="17">
    <source>
        <dbReference type="Pfam" id="PF00732"/>
    </source>
</evidence>
<dbReference type="SUPFAM" id="SSF53474">
    <property type="entry name" value="alpha/beta-Hydrolases"/>
    <property type="match status" value="1"/>
</dbReference>
<evidence type="ECO:0000256" key="14">
    <source>
        <dbReference type="ARBA" id="ARBA00049744"/>
    </source>
</evidence>
<evidence type="ECO:0000256" key="15">
    <source>
        <dbReference type="ARBA" id="ARBA00049778"/>
    </source>
</evidence>
<dbReference type="EMBL" id="PYGJ01000010">
    <property type="protein sequence ID" value="PSL18472.1"/>
    <property type="molecule type" value="Genomic_DNA"/>
</dbReference>
<dbReference type="PANTHER" id="PTHR47470:SF1">
    <property type="entry name" value="FAD-DEPENDENT OXIDOREDUCTASE 2 FAD BINDING DOMAIN-CONTAINING PROTEIN"/>
    <property type="match status" value="1"/>
</dbReference>
<keyword evidence="4" id="KW-0285">Flavoprotein</keyword>
<dbReference type="RefSeq" id="WP_106609188.1">
    <property type="nucleotide sequence ID" value="NZ_PYGJ01000010.1"/>
</dbReference>
<evidence type="ECO:0000256" key="12">
    <source>
        <dbReference type="ARBA" id="ARBA00049645"/>
    </source>
</evidence>
<dbReference type="EC" id="5.3.3.1" evidence="11"/>
<dbReference type="GO" id="GO:0004769">
    <property type="term" value="F:steroid Delta-isomerase activity"/>
    <property type="evidence" value="ECO:0007669"/>
    <property type="project" value="UniProtKB-EC"/>
</dbReference>
<evidence type="ECO:0000256" key="5">
    <source>
        <dbReference type="ARBA" id="ARBA00022827"/>
    </source>
</evidence>
<dbReference type="Gene3D" id="3.40.50.1820">
    <property type="entry name" value="alpha/beta hydrolase"/>
    <property type="match status" value="1"/>
</dbReference>
<keyword evidence="10" id="KW-0413">Isomerase</keyword>
<dbReference type="InterPro" id="IPR052542">
    <property type="entry name" value="Cholesterol_Oxidase"/>
</dbReference>
<dbReference type="Gene3D" id="3.50.50.60">
    <property type="entry name" value="FAD/NAD(P)-binding domain"/>
    <property type="match status" value="3"/>
</dbReference>
<comment type="pathway">
    <text evidence="12">Steroid metabolism; cholesterol degradation.</text>
</comment>
<evidence type="ECO:0000256" key="3">
    <source>
        <dbReference type="ARBA" id="ARBA00022548"/>
    </source>
</evidence>
<evidence type="ECO:0000256" key="8">
    <source>
        <dbReference type="ARBA" id="ARBA00023166"/>
    </source>
</evidence>
<dbReference type="Proteomes" id="UP000240418">
    <property type="component" value="Unassembled WGS sequence"/>
</dbReference>
<reference evidence="19 20" key="1">
    <citation type="submission" date="2018-03" db="EMBL/GenBank/DDBJ databases">
        <title>Genomic Encyclopedia of Archaeal and Bacterial Type Strains, Phase II (KMG-II): from individual species to whole genera.</title>
        <authorList>
            <person name="Goeker M."/>
        </authorList>
    </citation>
    <scope>NUCLEOTIDE SEQUENCE [LARGE SCALE GENOMIC DNA]</scope>
    <source>
        <strain evidence="19 20">DSM 100673</strain>
    </source>
</reference>
<dbReference type="InterPro" id="IPR029058">
    <property type="entry name" value="AB_hydrolase_fold"/>
</dbReference>
<evidence type="ECO:0000256" key="11">
    <source>
        <dbReference type="ARBA" id="ARBA00038856"/>
    </source>
</evidence>
<dbReference type="Pfam" id="PF00732">
    <property type="entry name" value="GMC_oxred_N"/>
    <property type="match status" value="1"/>
</dbReference>
<evidence type="ECO:0000256" key="2">
    <source>
        <dbReference type="ARBA" id="ARBA00010790"/>
    </source>
</evidence>
<dbReference type="GO" id="GO:0050660">
    <property type="term" value="F:flavin adenine dinucleotide binding"/>
    <property type="evidence" value="ECO:0007669"/>
    <property type="project" value="InterPro"/>
</dbReference>
<evidence type="ECO:0000259" key="16">
    <source>
        <dbReference type="Pfam" id="PF00561"/>
    </source>
</evidence>
<dbReference type="Pfam" id="PF00561">
    <property type="entry name" value="Abhydrolase_1"/>
    <property type="match status" value="1"/>
</dbReference>
<dbReference type="Pfam" id="PF05199">
    <property type="entry name" value="GMC_oxred_C"/>
    <property type="match status" value="1"/>
</dbReference>
<dbReference type="InterPro" id="IPR036188">
    <property type="entry name" value="FAD/NAD-bd_sf"/>
</dbReference>
<keyword evidence="3" id="KW-0153">Cholesterol metabolism</keyword>
<dbReference type="EC" id="1.1.3.6" evidence="13"/>
<dbReference type="OrthoDB" id="9798604at2"/>
<keyword evidence="5" id="KW-0274">FAD</keyword>
<evidence type="ECO:0000256" key="7">
    <source>
        <dbReference type="ARBA" id="ARBA00023098"/>
    </source>
</evidence>
<dbReference type="PANTHER" id="PTHR47470">
    <property type="entry name" value="CHOLESTEROL OXIDASE"/>
    <property type="match status" value="1"/>
</dbReference>
<feature type="domain" description="Glucose-methanol-choline oxidoreductase N-terminal" evidence="17">
    <location>
        <begin position="78"/>
        <end position="302"/>
    </location>
</feature>
<sequence>MTKPEKNLTANLTTSFHMDPISITPSALTETTFDAIVVGSGYGGGVAASRLSRAGLKVCVLERGREILPGDYPNSITSALAETQLTASQVGRLTPDKNGMMDMRMNDDINVIVGCGLGGTSLINANVALETDPRTFKDKRWPDFFRQDGALDPFYDMARDMLGSNPLPPQYNPHKLQALETSANYMDAKFERPPINVTFTDGPNAAGVMQAACNMCGDCCSGCNYGAKNTTLMNYLPDAHKHGATIVCEARVQTVLQKGDGWEVTIEDITDLKNPKTIHLSADTVVLGAGTLGSTEILMRSSKAGLPLSTKNLGAGFSGNGDVLAFGFDANWKHAKTEKDRAPVYGIGAGANIPTWDTPQYMPGPCITGVIKVDMEPGKPGEKGLVIEEGVAPGALAMVYGAAFFMEEALHGDLFRFPDAQMRLMDIKAIGNAFETGGDITGMAYDGPISRTQTFLLMSHDAADGEIQYDQDLDMAIVSWPGVGASKTYLHDNDMIRDACDGIWANYLENPISLTPFGEKLVTVHPVGGCRMGDSGETGVVNDHCELFTGTGTDTHKGLLVCDGSVMPTSLGLNPLLTITAVSERAMSMLIEKNGWKNTEAQPAHQPMMRKMDDPIDHALPKTDAKSGQPEIITKVIHGLDDVRAKLSHIQKLRETDLSAATKAARELLDDLIDKYGPDSWIKKKYAKTRVYWGLTDGEMRDDLGPAIDDILHVLDKVSDEMSENADTVPWTTRLEGVIEYLADDVGDFSPEASFDETMSGHVARPTPAATGAISDPYAVSAALGATRDDGEMTGNFHIYAPSIEAVLKDKTHPADLSGEVLCPLLPGGKGTIKPGTGTFELLKQDASHVEEWLMVYVGQLVSKDDPDGTVHYFKGVKTLKRRAGSDWWTDLTTLFVDLYEGEDDTGNHIAQGVIRLGMQQLAAQAQTITSKLNTDVPADLIYRLFMDIVSRGNLHKDLVAPKTRKQLMRRILQAILAKLDPEAASKVEMAISMVFGKQVGVLFAMLIFRTYGGFLAYMKNFPATDPDPGNTLPVDGELLRKGSDITVQKVAITTKTGVPLELLRAKGGTAGPVILAPGFATKASSFALRTVETNFVEMLCDAGFDVWMFEYRGSPALGKTSMEPFTIDDVAHEDWPAAVDHVLQATGADDVQIVAHCMGSMTCLMSILCGAVDKSKIRSIVSSQLTTHPVTNWFNQMKADTRVTSLIRNGVPDSLHGLVSQVVPDPAMADLFFGLETIDANSSAAFPPDPANPGLQKQDQAIDLMMWKVPFPNEDPCYSPTCHRIYGIYGPIYLHSQLNEATHNAVKDIFGRISTKPFLQIALMMREGQSVAADGSNIYLPNHQNLDMPITFIAGALNEEFLPDTSLRTLEWLREANPDKAHLYHRHVFTEYGHMDCFIGRNANRDIFPMIIERLKNPTP</sequence>
<dbReference type="GO" id="GO:0008203">
    <property type="term" value="P:cholesterol metabolic process"/>
    <property type="evidence" value="ECO:0007669"/>
    <property type="project" value="UniProtKB-KW"/>
</dbReference>
<evidence type="ECO:0000256" key="4">
    <source>
        <dbReference type="ARBA" id="ARBA00022630"/>
    </source>
</evidence>
<protein>
    <recommendedName>
        <fullName evidence="14">Cholesterol oxidase</fullName>
        <ecNumber evidence="13">1.1.3.6</ecNumber>
        <ecNumber evidence="11">5.3.3.1</ecNumber>
    </recommendedName>
    <alternativeName>
        <fullName evidence="15">Cholesterol isomerase</fullName>
    </alternativeName>
</protein>
<evidence type="ECO:0000256" key="13">
    <source>
        <dbReference type="ARBA" id="ARBA00049723"/>
    </source>
</evidence>
<feature type="domain" description="AB hydrolase-1" evidence="16">
    <location>
        <begin position="1073"/>
        <end position="1186"/>
    </location>
</feature>
<organism evidence="19 20">
    <name type="scientific">Shimia abyssi</name>
    <dbReference type="NCBI Taxonomy" id="1662395"/>
    <lineage>
        <taxon>Bacteria</taxon>
        <taxon>Pseudomonadati</taxon>
        <taxon>Pseudomonadota</taxon>
        <taxon>Alphaproteobacteria</taxon>
        <taxon>Rhodobacterales</taxon>
        <taxon>Roseobacteraceae</taxon>
    </lineage>
</organism>
<evidence type="ECO:0000259" key="18">
    <source>
        <dbReference type="Pfam" id="PF05199"/>
    </source>
</evidence>
<evidence type="ECO:0000256" key="10">
    <source>
        <dbReference type="ARBA" id="ARBA00023235"/>
    </source>
</evidence>
<evidence type="ECO:0000256" key="9">
    <source>
        <dbReference type="ARBA" id="ARBA00023221"/>
    </source>
</evidence>
<evidence type="ECO:0000313" key="20">
    <source>
        <dbReference type="Proteomes" id="UP000240418"/>
    </source>
</evidence>
<feature type="domain" description="Glucose-methanol-choline oxidoreductase C-terminal" evidence="18">
    <location>
        <begin position="523"/>
        <end position="582"/>
    </location>
</feature>
<evidence type="ECO:0000313" key="19">
    <source>
        <dbReference type="EMBL" id="PSL18472.1"/>
    </source>
</evidence>
<dbReference type="GO" id="GO:0016787">
    <property type="term" value="F:hydrolase activity"/>
    <property type="evidence" value="ECO:0007669"/>
    <property type="project" value="UniProtKB-KW"/>
</dbReference>
<dbReference type="InterPro" id="IPR000073">
    <property type="entry name" value="AB_hydrolase_1"/>
</dbReference>
<keyword evidence="6" id="KW-0560">Oxidoreductase</keyword>
<name>A0A2P8F9Y2_9RHOB</name>
<comment type="cofactor">
    <cofactor evidence="1">
        <name>FAD</name>
        <dbReference type="ChEBI" id="CHEBI:57692"/>
    </cofactor>
</comment>